<dbReference type="Proteomes" id="UP000794436">
    <property type="component" value="Unassembled WGS sequence"/>
</dbReference>
<keyword evidence="1" id="KW-0732">Signal</keyword>
<name>A0A8K1CII3_PYTOL</name>
<dbReference type="OrthoDB" id="150283at2759"/>
<keyword evidence="3" id="KW-1185">Reference proteome</keyword>
<evidence type="ECO:0000313" key="2">
    <source>
        <dbReference type="EMBL" id="TMW64042.1"/>
    </source>
</evidence>
<feature type="chain" id="PRO_5035441416" evidence="1">
    <location>
        <begin position="21"/>
        <end position="304"/>
    </location>
</feature>
<organism evidence="2 3">
    <name type="scientific">Pythium oligandrum</name>
    <name type="common">Mycoparasitic fungus</name>
    <dbReference type="NCBI Taxonomy" id="41045"/>
    <lineage>
        <taxon>Eukaryota</taxon>
        <taxon>Sar</taxon>
        <taxon>Stramenopiles</taxon>
        <taxon>Oomycota</taxon>
        <taxon>Peronosporomycetes</taxon>
        <taxon>Pythiales</taxon>
        <taxon>Pythiaceae</taxon>
        <taxon>Pythium</taxon>
    </lineage>
</organism>
<feature type="signal peptide" evidence="1">
    <location>
        <begin position="1"/>
        <end position="20"/>
    </location>
</feature>
<dbReference type="EMBL" id="SPLM01000041">
    <property type="protein sequence ID" value="TMW64042.1"/>
    <property type="molecule type" value="Genomic_DNA"/>
</dbReference>
<sequence>MVKSIFFAAAAASAVFGAQAADQVPCSPYSFKEGTDVEQLNNLIDLAVNTGLIPSQLAAYDPLVITDKVYNTTPFDVLGYNFTITPAIKSLNFTGVSSVIPSHIEATSATGISVAAAFTNPLAVEATISLEITQLNKQPTDTCWTSPLTPADCQPAKLDIDVALGISEFAVAASADVALLKCSASAPAGSCTDLTVNDIIVAVATGQTATVLNRILKRIDSISISSLNFDFNQLTALNVHLQSSDAFATELGKRIFSFTQEEVNKKGEVFNKIILGANEVVKGAANVLIKQLAAPKFGHTCYDA</sequence>
<protein>
    <submittedName>
        <fullName evidence="2">Uncharacterized protein</fullName>
    </submittedName>
</protein>
<dbReference type="AlphaFoldDB" id="A0A8K1CII3"/>
<evidence type="ECO:0000313" key="3">
    <source>
        <dbReference type="Proteomes" id="UP000794436"/>
    </source>
</evidence>
<evidence type="ECO:0000256" key="1">
    <source>
        <dbReference type="SAM" id="SignalP"/>
    </source>
</evidence>
<comment type="caution">
    <text evidence="2">The sequence shown here is derived from an EMBL/GenBank/DDBJ whole genome shotgun (WGS) entry which is preliminary data.</text>
</comment>
<reference evidence="2" key="1">
    <citation type="submission" date="2019-03" db="EMBL/GenBank/DDBJ databases">
        <title>Long read genome sequence of the mycoparasitic Pythium oligandrum ATCC 38472 isolated from sugarbeet rhizosphere.</title>
        <authorList>
            <person name="Gaulin E."/>
        </authorList>
    </citation>
    <scope>NUCLEOTIDE SEQUENCE</scope>
    <source>
        <strain evidence="2">ATCC 38472_TT</strain>
    </source>
</reference>
<accession>A0A8K1CII3</accession>
<gene>
    <name evidence="2" type="ORF">Poli38472_014159</name>
</gene>
<proteinExistence type="predicted"/>